<keyword evidence="2" id="KW-1185">Reference proteome</keyword>
<gene>
    <name evidence="1" type="ORF">NDU88_007318</name>
</gene>
<evidence type="ECO:0000313" key="1">
    <source>
        <dbReference type="EMBL" id="KAJ1128946.1"/>
    </source>
</evidence>
<dbReference type="Proteomes" id="UP001066276">
    <property type="component" value="Chromosome 7"/>
</dbReference>
<dbReference type="EMBL" id="JANPWB010000011">
    <property type="protein sequence ID" value="KAJ1128946.1"/>
    <property type="molecule type" value="Genomic_DNA"/>
</dbReference>
<sequence length="145" mass="16256">MLRPYSYKVALRCGRHIGVRQPLLLLSPCPYYAPLSYAEDLQPQQRRGSLSSSLAAPAVLDRFEDEYLFSGRRDCHFGARQRAIDSALSYQVPAPAALNFFRHLRLRTAGLPRRQLLSTVRQVKQAGWAVYGGPGRSSVSRPLTP</sequence>
<dbReference type="AlphaFoldDB" id="A0AAV7PKX0"/>
<name>A0AAV7PKX0_PLEWA</name>
<proteinExistence type="predicted"/>
<protein>
    <submittedName>
        <fullName evidence="1">Uncharacterized protein</fullName>
    </submittedName>
</protein>
<comment type="caution">
    <text evidence="1">The sequence shown here is derived from an EMBL/GenBank/DDBJ whole genome shotgun (WGS) entry which is preliminary data.</text>
</comment>
<reference evidence="1" key="1">
    <citation type="journal article" date="2022" name="bioRxiv">
        <title>Sequencing and chromosome-scale assembly of the giantPleurodeles waltlgenome.</title>
        <authorList>
            <person name="Brown T."/>
            <person name="Elewa A."/>
            <person name="Iarovenko S."/>
            <person name="Subramanian E."/>
            <person name="Araus A.J."/>
            <person name="Petzold A."/>
            <person name="Susuki M."/>
            <person name="Suzuki K.-i.T."/>
            <person name="Hayashi T."/>
            <person name="Toyoda A."/>
            <person name="Oliveira C."/>
            <person name="Osipova E."/>
            <person name="Leigh N.D."/>
            <person name="Simon A."/>
            <person name="Yun M.H."/>
        </authorList>
    </citation>
    <scope>NUCLEOTIDE SEQUENCE</scope>
    <source>
        <strain evidence="1">20211129_DDA</strain>
        <tissue evidence="1">Liver</tissue>
    </source>
</reference>
<evidence type="ECO:0000313" key="2">
    <source>
        <dbReference type="Proteomes" id="UP001066276"/>
    </source>
</evidence>
<organism evidence="1 2">
    <name type="scientific">Pleurodeles waltl</name>
    <name type="common">Iberian ribbed newt</name>
    <dbReference type="NCBI Taxonomy" id="8319"/>
    <lineage>
        <taxon>Eukaryota</taxon>
        <taxon>Metazoa</taxon>
        <taxon>Chordata</taxon>
        <taxon>Craniata</taxon>
        <taxon>Vertebrata</taxon>
        <taxon>Euteleostomi</taxon>
        <taxon>Amphibia</taxon>
        <taxon>Batrachia</taxon>
        <taxon>Caudata</taxon>
        <taxon>Salamandroidea</taxon>
        <taxon>Salamandridae</taxon>
        <taxon>Pleurodelinae</taxon>
        <taxon>Pleurodeles</taxon>
    </lineage>
</organism>
<accession>A0AAV7PKX0</accession>